<proteinExistence type="predicted"/>
<evidence type="ECO:0000259" key="7">
    <source>
        <dbReference type="PROSITE" id="PS51918"/>
    </source>
</evidence>
<dbReference type="InterPro" id="IPR058240">
    <property type="entry name" value="rSAM_sf"/>
</dbReference>
<dbReference type="EMBL" id="JAPCXC010000046">
    <property type="protein sequence ID" value="KAJ1608249.1"/>
    <property type="molecule type" value="Genomic_DNA"/>
</dbReference>
<keyword evidence="6" id="KW-0411">Iron-sulfur</keyword>
<dbReference type="CDD" id="cd01335">
    <property type="entry name" value="Radical_SAM"/>
    <property type="match status" value="1"/>
</dbReference>
<reference evidence="8" key="1">
    <citation type="submission" date="2022-10" db="EMBL/GenBank/DDBJ databases">
        <title>Adaptive evolution leads to modifications in subtelomeric GC content in a zoonotic Cryptosporidium species.</title>
        <authorList>
            <person name="Li J."/>
            <person name="Feng Y."/>
            <person name="Xiao L."/>
        </authorList>
    </citation>
    <scope>NUCLEOTIDE SEQUENCE</scope>
    <source>
        <strain evidence="8">33844</strain>
    </source>
</reference>
<dbReference type="InterPro" id="IPR040072">
    <property type="entry name" value="Methyltransferase_A"/>
</dbReference>
<comment type="caution">
    <text evidence="8">The sequence shown here is derived from an EMBL/GenBank/DDBJ whole genome shotgun (WGS) entry which is preliminary data.</text>
</comment>
<keyword evidence="8" id="KW-0472">Membrane</keyword>
<dbReference type="OrthoDB" id="538249at2759"/>
<dbReference type="GO" id="GO:0030488">
    <property type="term" value="P:tRNA methylation"/>
    <property type="evidence" value="ECO:0007669"/>
    <property type="project" value="TreeGrafter"/>
</dbReference>
<organism evidence="8">
    <name type="scientific">Cryptosporidium canis</name>
    <dbReference type="NCBI Taxonomy" id="195482"/>
    <lineage>
        <taxon>Eukaryota</taxon>
        <taxon>Sar</taxon>
        <taxon>Alveolata</taxon>
        <taxon>Apicomplexa</taxon>
        <taxon>Conoidasida</taxon>
        <taxon>Coccidia</taxon>
        <taxon>Eucoccidiorida</taxon>
        <taxon>Eimeriorina</taxon>
        <taxon>Cryptosporidiidae</taxon>
        <taxon>Cryptosporidium</taxon>
    </lineage>
</organism>
<evidence type="ECO:0000256" key="1">
    <source>
        <dbReference type="ARBA" id="ARBA00001966"/>
    </source>
</evidence>
<dbReference type="GO" id="GO:0003824">
    <property type="term" value="F:catalytic activity"/>
    <property type="evidence" value="ECO:0007669"/>
    <property type="project" value="InterPro"/>
</dbReference>
<dbReference type="GO" id="GO:0070475">
    <property type="term" value="P:rRNA base methylation"/>
    <property type="evidence" value="ECO:0007669"/>
    <property type="project" value="TreeGrafter"/>
</dbReference>
<dbReference type="GO" id="GO:0046872">
    <property type="term" value="F:metal ion binding"/>
    <property type="evidence" value="ECO:0007669"/>
    <property type="project" value="UniProtKB-KW"/>
</dbReference>
<comment type="cofactor">
    <cofactor evidence="1">
        <name>[4Fe-4S] cluster</name>
        <dbReference type="ChEBI" id="CHEBI:49883"/>
    </cofactor>
</comment>
<accession>A0A9D5DFT8</accession>
<sequence length="599" mass="68246">MENKRRADIKKQSIFDFKSLMTALDDVGVKRIHAYTIWRSVVQKNIDDLSEIQDIPKAAYKVINEKFSILNIQPVNTQTSKDGNTTKIIFRLQDSHEIEAVIMRYGDEQPQEDVDTGHGGKENSVPIKYKRISICVSSQIGCRMGCMFCATGFMGLRGSLLSGEILQQLYYIKNVLNEPVRNVVFMGMGEPLENYDEVIDAIKLMVDPRLFSLSYGHILVSTVGIPSNIINLADDLPGVGLCLSLHAPNQALRESIIPVARLYKISDLMRSLDIFVFKTIINKCYRNLLDDRNKHQIKNNMSYDDIMISNKLLYGHKMIIIEYTLLEGVNDSESHAVELANLLIHTPISKNIFEELVDSRDDGINIKINIGNDSYNSHTKDNHTSNKNLKSHIAKVIYKELCKDFNRTNFAIVNIIPYNKTTTGTQFSTPSKETVDKFAKTLINMNIFVTIRRKMGDGIFGACGQLALKQVKNYNIEDSNKQMESISDDNDDYFMDDELLSVQTSELDYSENETLTNSADNSKNSYKQRKPLNIRSSSLYSIQSRFNDRFKISNVFSTIFSSYFNICKNLITNNKTSILLLFGSGFLIRYFLTRHRNPL</sequence>
<dbReference type="InterPro" id="IPR007197">
    <property type="entry name" value="rSAM"/>
</dbReference>
<evidence type="ECO:0000256" key="4">
    <source>
        <dbReference type="ARBA" id="ARBA00022723"/>
    </source>
</evidence>
<feature type="domain" description="Radical SAM core" evidence="7">
    <location>
        <begin position="128"/>
        <end position="419"/>
    </location>
</feature>
<protein>
    <submittedName>
        <fullName evidence="8">Transmembrane protein</fullName>
    </submittedName>
</protein>
<dbReference type="Proteomes" id="UP001067231">
    <property type="component" value="Unassembled WGS sequence"/>
</dbReference>
<dbReference type="SUPFAM" id="SSF102114">
    <property type="entry name" value="Radical SAM enzymes"/>
    <property type="match status" value="1"/>
</dbReference>
<dbReference type="AlphaFoldDB" id="A0A9D5DFT8"/>
<keyword evidence="5" id="KW-0408">Iron</keyword>
<dbReference type="PANTHER" id="PTHR30544:SF8">
    <property type="entry name" value="RADICAL SAM SUPERFAMILY PROTEIN"/>
    <property type="match status" value="1"/>
</dbReference>
<dbReference type="PANTHER" id="PTHR30544">
    <property type="entry name" value="23S RRNA METHYLTRANSFERASE"/>
    <property type="match status" value="1"/>
</dbReference>
<keyword evidence="8" id="KW-0812">Transmembrane</keyword>
<gene>
    <name evidence="8" type="ORF">OJ253_2019</name>
</gene>
<dbReference type="PROSITE" id="PS51918">
    <property type="entry name" value="RADICAL_SAM"/>
    <property type="match status" value="1"/>
</dbReference>
<dbReference type="Gene3D" id="3.20.20.70">
    <property type="entry name" value="Aldolase class I"/>
    <property type="match status" value="2"/>
</dbReference>
<dbReference type="Pfam" id="PF04055">
    <property type="entry name" value="Radical_SAM"/>
    <property type="match status" value="1"/>
</dbReference>
<evidence type="ECO:0000313" key="8">
    <source>
        <dbReference type="EMBL" id="KAJ1608249.1"/>
    </source>
</evidence>
<evidence type="ECO:0000256" key="3">
    <source>
        <dbReference type="ARBA" id="ARBA00022691"/>
    </source>
</evidence>
<keyword evidence="3" id="KW-0949">S-adenosyl-L-methionine</keyword>
<dbReference type="GO" id="GO:0051539">
    <property type="term" value="F:4 iron, 4 sulfur cluster binding"/>
    <property type="evidence" value="ECO:0007669"/>
    <property type="project" value="UniProtKB-KW"/>
</dbReference>
<dbReference type="SFLD" id="SFLDS00029">
    <property type="entry name" value="Radical_SAM"/>
    <property type="match status" value="1"/>
</dbReference>
<evidence type="ECO:0000256" key="5">
    <source>
        <dbReference type="ARBA" id="ARBA00023004"/>
    </source>
</evidence>
<keyword evidence="4" id="KW-0479">Metal-binding</keyword>
<keyword evidence="2" id="KW-0004">4Fe-4S</keyword>
<evidence type="ECO:0000256" key="2">
    <source>
        <dbReference type="ARBA" id="ARBA00022485"/>
    </source>
</evidence>
<evidence type="ECO:0000256" key="6">
    <source>
        <dbReference type="ARBA" id="ARBA00023014"/>
    </source>
</evidence>
<name>A0A9D5DFT8_9CRYT</name>
<dbReference type="InterPro" id="IPR013785">
    <property type="entry name" value="Aldolase_TIM"/>
</dbReference>